<keyword evidence="3" id="KW-1185">Reference proteome</keyword>
<organism evidence="2 3">
    <name type="scientific">Desulfomicrobium macestii</name>
    <dbReference type="NCBI Taxonomy" id="90731"/>
    <lineage>
        <taxon>Bacteria</taxon>
        <taxon>Pseudomonadati</taxon>
        <taxon>Thermodesulfobacteriota</taxon>
        <taxon>Desulfovibrionia</taxon>
        <taxon>Desulfovibrionales</taxon>
        <taxon>Desulfomicrobiaceae</taxon>
        <taxon>Desulfomicrobium</taxon>
    </lineage>
</organism>
<accession>A0ABR9H802</accession>
<gene>
    <name evidence="2" type="ORF">H4684_003283</name>
</gene>
<evidence type="ECO:0008006" key="4">
    <source>
        <dbReference type="Google" id="ProtNLM"/>
    </source>
</evidence>
<proteinExistence type="predicted"/>
<name>A0ABR9H802_9BACT</name>
<evidence type="ECO:0000313" key="2">
    <source>
        <dbReference type="EMBL" id="MBE1426617.1"/>
    </source>
</evidence>
<sequence>MSTIYFVCLKNKYLHTWKNLEIMSIRINFQKIFLYGGIMVRIFVFILLCTCLLASGCEWVGRSVGKAQAKIERKTDAVIDGYNDGYSSEKNKNNMNN</sequence>
<keyword evidence="1" id="KW-0812">Transmembrane</keyword>
<keyword evidence="1" id="KW-0472">Membrane</keyword>
<dbReference type="RefSeq" id="WP_192624544.1">
    <property type="nucleotide sequence ID" value="NZ_JADBGG010000030.1"/>
</dbReference>
<comment type="caution">
    <text evidence="2">The sequence shown here is derived from an EMBL/GenBank/DDBJ whole genome shotgun (WGS) entry which is preliminary data.</text>
</comment>
<dbReference type="EMBL" id="JADBGG010000030">
    <property type="protein sequence ID" value="MBE1426617.1"/>
    <property type="molecule type" value="Genomic_DNA"/>
</dbReference>
<feature type="transmembrane region" description="Helical" evidence="1">
    <location>
        <begin position="32"/>
        <end position="55"/>
    </location>
</feature>
<evidence type="ECO:0000313" key="3">
    <source>
        <dbReference type="Proteomes" id="UP000639010"/>
    </source>
</evidence>
<keyword evidence="1" id="KW-1133">Transmembrane helix</keyword>
<evidence type="ECO:0000256" key="1">
    <source>
        <dbReference type="SAM" id="Phobius"/>
    </source>
</evidence>
<protein>
    <recommendedName>
        <fullName evidence="4">Entericidin EcnAB</fullName>
    </recommendedName>
</protein>
<dbReference type="Proteomes" id="UP000639010">
    <property type="component" value="Unassembled WGS sequence"/>
</dbReference>
<reference evidence="2 3" key="1">
    <citation type="submission" date="2020-10" db="EMBL/GenBank/DDBJ databases">
        <title>Genomic Encyclopedia of Type Strains, Phase IV (KMG-IV): sequencing the most valuable type-strain genomes for metagenomic binning, comparative biology and taxonomic classification.</title>
        <authorList>
            <person name="Goeker M."/>
        </authorList>
    </citation>
    <scope>NUCLEOTIDE SEQUENCE [LARGE SCALE GENOMIC DNA]</scope>
    <source>
        <strain evidence="2 3">DSM 4194</strain>
    </source>
</reference>